<dbReference type="GeneTree" id="ENSGT00940000154755"/>
<evidence type="ECO:0000313" key="7">
    <source>
        <dbReference type="Ensembl" id="ENSLACP00000008807.1"/>
    </source>
</evidence>
<dbReference type="HOGENOM" id="CLU_118168_0_1_1"/>
<reference evidence="7" key="3">
    <citation type="submission" date="2025-09" db="UniProtKB">
        <authorList>
            <consortium name="Ensembl"/>
        </authorList>
    </citation>
    <scope>IDENTIFICATION</scope>
</reference>
<dbReference type="GO" id="GO:0005615">
    <property type="term" value="C:extracellular space"/>
    <property type="evidence" value="ECO:0007669"/>
    <property type="project" value="TreeGrafter"/>
</dbReference>
<dbReference type="GO" id="GO:0031982">
    <property type="term" value="C:vesicle"/>
    <property type="evidence" value="ECO:0007669"/>
    <property type="project" value="TreeGrafter"/>
</dbReference>
<evidence type="ECO:0000259" key="6">
    <source>
        <dbReference type="SMART" id="SM00043"/>
    </source>
</evidence>
<evidence type="ECO:0000313" key="8">
    <source>
        <dbReference type="Proteomes" id="UP000008672"/>
    </source>
</evidence>
<dbReference type="GO" id="GO:0004869">
    <property type="term" value="F:cysteine-type endopeptidase inhibitor activity"/>
    <property type="evidence" value="ECO:0007669"/>
    <property type="project" value="UniProtKB-KW"/>
</dbReference>
<reference evidence="7" key="2">
    <citation type="submission" date="2025-08" db="UniProtKB">
        <authorList>
            <consortium name="Ensembl"/>
        </authorList>
    </citation>
    <scope>IDENTIFICATION</scope>
</reference>
<dbReference type="PANTHER" id="PTHR46186">
    <property type="entry name" value="CYSTATIN"/>
    <property type="match status" value="1"/>
</dbReference>
<evidence type="ECO:0000256" key="2">
    <source>
        <dbReference type="ARBA" id="ARBA00022690"/>
    </source>
</evidence>
<sequence>MMSAFLVVFLAMVSVNCADHRLVGAYSDANMNAEGVDKALQFAVQQFNQRNNDLYMWRVRKLVSAQTQVVAGTNYKLKVELARTKCKQGTAQEDLQVCELHDDPDMAKTHACTFTVFSQVWTNTIKLTESNCEAIISNSTN</sequence>
<reference evidence="8" key="1">
    <citation type="submission" date="2011-08" db="EMBL/GenBank/DDBJ databases">
        <title>The draft genome of Latimeria chalumnae.</title>
        <authorList>
            <person name="Di Palma F."/>
            <person name="Alfoldi J."/>
            <person name="Johnson J."/>
            <person name="Berlin A."/>
            <person name="Gnerre S."/>
            <person name="Jaffe D."/>
            <person name="MacCallum I."/>
            <person name="Young S."/>
            <person name="Walker B.J."/>
            <person name="Lander E."/>
            <person name="Lindblad-Toh K."/>
        </authorList>
    </citation>
    <scope>NUCLEOTIDE SEQUENCE [LARGE SCALE GENOMIC DNA]</scope>
    <source>
        <strain evidence="8">Wild caught</strain>
    </source>
</reference>
<feature type="signal peptide" evidence="5">
    <location>
        <begin position="1"/>
        <end position="18"/>
    </location>
</feature>
<evidence type="ECO:0000256" key="4">
    <source>
        <dbReference type="ARBA" id="ARBA00023157"/>
    </source>
</evidence>
<keyword evidence="2" id="KW-0646">Protease inhibitor</keyword>
<dbReference type="PROSITE" id="PS00287">
    <property type="entry name" value="CYSTATIN"/>
    <property type="match status" value="1"/>
</dbReference>
<dbReference type="Pfam" id="PF00031">
    <property type="entry name" value="Cystatin"/>
    <property type="match status" value="1"/>
</dbReference>
<evidence type="ECO:0000256" key="1">
    <source>
        <dbReference type="ARBA" id="ARBA00009403"/>
    </source>
</evidence>
<dbReference type="FunCoup" id="H3AGN6">
    <property type="interactions" value="516"/>
</dbReference>
<dbReference type="GeneID" id="102349826"/>
<feature type="domain" description="Cystatin" evidence="6">
    <location>
        <begin position="21"/>
        <end position="133"/>
    </location>
</feature>
<dbReference type="Bgee" id="ENSLACG00000007781">
    <property type="expression patterns" value="Expressed in muscle tissue and 6 other cell types or tissues"/>
</dbReference>
<organism evidence="7 8">
    <name type="scientific">Latimeria chalumnae</name>
    <name type="common">Coelacanth</name>
    <dbReference type="NCBI Taxonomy" id="7897"/>
    <lineage>
        <taxon>Eukaryota</taxon>
        <taxon>Metazoa</taxon>
        <taxon>Chordata</taxon>
        <taxon>Craniata</taxon>
        <taxon>Vertebrata</taxon>
        <taxon>Euteleostomi</taxon>
        <taxon>Coelacanthiformes</taxon>
        <taxon>Coelacanthidae</taxon>
        <taxon>Latimeria</taxon>
    </lineage>
</organism>
<keyword evidence="8" id="KW-1185">Reference proteome</keyword>
<name>H3AGN6_LATCH</name>
<accession>H3AGN6</accession>
<dbReference type="STRING" id="7897.ENSLACP00000008807"/>
<proteinExistence type="inferred from homology"/>
<dbReference type="PANTHER" id="PTHR46186:SF2">
    <property type="entry name" value="CYSTATIN"/>
    <property type="match status" value="1"/>
</dbReference>
<keyword evidence="5" id="KW-0732">Signal</keyword>
<dbReference type="InParanoid" id="H3AGN6"/>
<dbReference type="SMART" id="SM00043">
    <property type="entry name" value="CY"/>
    <property type="match status" value="1"/>
</dbReference>
<dbReference type="GO" id="GO:0005737">
    <property type="term" value="C:cytoplasm"/>
    <property type="evidence" value="ECO:0007669"/>
    <property type="project" value="TreeGrafter"/>
</dbReference>
<dbReference type="RefSeq" id="XP_005995959.1">
    <property type="nucleotide sequence ID" value="XM_005995897.3"/>
</dbReference>
<dbReference type="Ensembl" id="ENSLACT00000008876.1">
    <property type="protein sequence ID" value="ENSLACP00000008807.1"/>
    <property type="gene ID" value="ENSLACG00000007781.1"/>
</dbReference>
<dbReference type="Proteomes" id="UP000008672">
    <property type="component" value="Unassembled WGS sequence"/>
</dbReference>
<dbReference type="Gene3D" id="3.10.450.10">
    <property type="match status" value="1"/>
</dbReference>
<dbReference type="OMA" id="CRKESAN"/>
<feature type="chain" id="PRO_5018669851" description="Cystatin domain-containing protein" evidence="5">
    <location>
        <begin position="19"/>
        <end position="141"/>
    </location>
</feature>
<evidence type="ECO:0000256" key="3">
    <source>
        <dbReference type="ARBA" id="ARBA00022704"/>
    </source>
</evidence>
<keyword evidence="3" id="KW-0789">Thiol protease inhibitor</keyword>
<dbReference type="eggNOG" id="ENOG502SC50">
    <property type="taxonomic scope" value="Eukaryota"/>
</dbReference>
<dbReference type="CDD" id="cd00042">
    <property type="entry name" value="CY"/>
    <property type="match status" value="1"/>
</dbReference>
<gene>
    <name evidence="7" type="primary">LOC102349826</name>
</gene>
<dbReference type="SUPFAM" id="SSF54403">
    <property type="entry name" value="Cystatin/monellin"/>
    <property type="match status" value="1"/>
</dbReference>
<comment type="similarity">
    <text evidence="1">Belongs to the cystatin family.</text>
</comment>
<dbReference type="FunFam" id="3.10.450.10:FF:000004">
    <property type="entry name" value="Cystatin C"/>
    <property type="match status" value="1"/>
</dbReference>
<dbReference type="KEGG" id="lcm:102349826"/>
<keyword evidence="4" id="KW-1015">Disulfide bond</keyword>
<evidence type="ECO:0000256" key="5">
    <source>
        <dbReference type="SAM" id="SignalP"/>
    </source>
</evidence>
<protein>
    <recommendedName>
        <fullName evidence="6">Cystatin domain-containing protein</fullName>
    </recommendedName>
</protein>
<dbReference type="OrthoDB" id="1908104at2759"/>
<dbReference type="InterPro" id="IPR018073">
    <property type="entry name" value="Prot_inh_cystat_CS"/>
</dbReference>
<dbReference type="AlphaFoldDB" id="H3AGN6"/>
<dbReference type="InterPro" id="IPR046350">
    <property type="entry name" value="Cystatin_sf"/>
</dbReference>
<dbReference type="InterPro" id="IPR000010">
    <property type="entry name" value="Cystatin_dom"/>
</dbReference>
<dbReference type="EMBL" id="AFYH01069529">
    <property type="status" value="NOT_ANNOTATED_CDS"/>
    <property type="molecule type" value="Genomic_DNA"/>
</dbReference>